<dbReference type="InterPro" id="IPR025110">
    <property type="entry name" value="AMP-bd_C"/>
</dbReference>
<dbReference type="InterPro" id="IPR020845">
    <property type="entry name" value="AMP-binding_CS"/>
</dbReference>
<dbReference type="SUPFAM" id="SSF56801">
    <property type="entry name" value="Acetyl-CoA synthetase-like"/>
    <property type="match status" value="1"/>
</dbReference>
<proteinExistence type="predicted"/>
<sequence>MSQQDDPRLVRYPASLADEYRRAGLWGSRTIAEEFHHRATLRANHPALEYGCTVYSYAELDTRSDQFAAGALELGLRPGDPVLLQVHNGPYPVIAWYGLLKAGLIPVCTLSLHRRHEISEISRRTRAVAHLVDATGPAGGFDLVGFAHEQAQGHPTLRYVLTIGAPAAADSTPVEHLGSHIPAEDARALVEQVQDAIADDDLAVFQLSGGTTGVPKVIPRLQAEYWYNATSYADWLGWDGTERVAFVGPLMHNAGIICGLHGPHAAGATLVLGSPHDPIPTLLKDTGSTDIVLGGAAYDVTLDPSLAEAHALRRVVLSGKKVPAPHFAALERLGVWAGQLFGMGEGLCLTTRRDAPRSVRADTVGTPLSPLDEVRVYEPGTEDPVPDGQAGELCCRGPYTLRGYYDAAEHNRRAFTSDGFYRTGDLVVRQDIEGHQCYSVEGRIKDLINRGGEKINAEEVEALLISHPDVTEAALVAVPDARLGERACAFLVGTRHLTLPEVRDHLDALGVAKYKWPERLEWLSEMPKANEVGKIDKKKLRALATAPIEAS</sequence>
<name>A0ABU5XLU1_9MYCO</name>
<dbReference type="RefSeq" id="WP_225404255.1">
    <property type="nucleotide sequence ID" value="NZ_JAYJJR010000014.1"/>
</dbReference>
<keyword evidence="4" id="KW-1185">Reference proteome</keyword>
<dbReference type="Gene3D" id="3.30.300.30">
    <property type="match status" value="1"/>
</dbReference>
<dbReference type="Pfam" id="PF00501">
    <property type="entry name" value="AMP-binding"/>
    <property type="match status" value="1"/>
</dbReference>
<evidence type="ECO:0000313" key="3">
    <source>
        <dbReference type="EMBL" id="MEB3023143.1"/>
    </source>
</evidence>
<evidence type="ECO:0000259" key="1">
    <source>
        <dbReference type="Pfam" id="PF00501"/>
    </source>
</evidence>
<dbReference type="InterPro" id="IPR045851">
    <property type="entry name" value="AMP-bd_C_sf"/>
</dbReference>
<dbReference type="PROSITE" id="PS00455">
    <property type="entry name" value="AMP_BINDING"/>
    <property type="match status" value="1"/>
</dbReference>
<gene>
    <name evidence="3" type="ORF">K6T79_19040</name>
</gene>
<dbReference type="InterPro" id="IPR000873">
    <property type="entry name" value="AMP-dep_synth/lig_dom"/>
</dbReference>
<dbReference type="PANTHER" id="PTHR43767">
    <property type="entry name" value="LONG-CHAIN-FATTY-ACID--COA LIGASE"/>
    <property type="match status" value="1"/>
</dbReference>
<accession>A0ABU5XLU1</accession>
<evidence type="ECO:0000313" key="4">
    <source>
        <dbReference type="Proteomes" id="UP001299596"/>
    </source>
</evidence>
<dbReference type="Pfam" id="PF13193">
    <property type="entry name" value="AMP-binding_C"/>
    <property type="match status" value="1"/>
</dbReference>
<dbReference type="Proteomes" id="UP001299596">
    <property type="component" value="Unassembled WGS sequence"/>
</dbReference>
<organism evidence="3 4">
    <name type="scientific">[Mycobacterium] crassicus</name>
    <dbReference type="NCBI Taxonomy" id="2872309"/>
    <lineage>
        <taxon>Bacteria</taxon>
        <taxon>Bacillati</taxon>
        <taxon>Actinomycetota</taxon>
        <taxon>Actinomycetes</taxon>
        <taxon>Mycobacteriales</taxon>
        <taxon>Mycobacteriaceae</taxon>
        <taxon>Mycolicibacter</taxon>
    </lineage>
</organism>
<dbReference type="EMBL" id="JAYJJR010000014">
    <property type="protein sequence ID" value="MEB3023143.1"/>
    <property type="molecule type" value="Genomic_DNA"/>
</dbReference>
<dbReference type="InterPro" id="IPR050237">
    <property type="entry name" value="ATP-dep_AMP-bd_enzyme"/>
</dbReference>
<dbReference type="PANTHER" id="PTHR43767:SF1">
    <property type="entry name" value="NONRIBOSOMAL PEPTIDE SYNTHASE PES1 (EUROFUNG)-RELATED"/>
    <property type="match status" value="1"/>
</dbReference>
<dbReference type="InterPro" id="IPR042099">
    <property type="entry name" value="ANL_N_sf"/>
</dbReference>
<evidence type="ECO:0000259" key="2">
    <source>
        <dbReference type="Pfam" id="PF13193"/>
    </source>
</evidence>
<reference evidence="3 4" key="1">
    <citation type="submission" date="2023-12" db="EMBL/GenBank/DDBJ databases">
        <title>Description of new species of Mycobacterium terrae complex isolated from sewage at the Sao Paulo Zoological Park Foundation in Brazil.</title>
        <authorList>
            <person name="Romagnoli C.L."/>
            <person name="Conceicao E.C."/>
            <person name="Machado E."/>
            <person name="Barreto L.B.P.F."/>
            <person name="Sharma A."/>
            <person name="Silva N.M."/>
            <person name="Marques L.E."/>
            <person name="Juliana M.A."/>
            <person name="Lourenco M.C.S."/>
            <person name="Digiampietri L.A."/>
            <person name="Suffys P.N."/>
            <person name="Viana-Niero C."/>
        </authorList>
    </citation>
    <scope>NUCLEOTIDE SEQUENCE [LARGE SCALE GENOMIC DNA]</scope>
    <source>
        <strain evidence="3 4">MYC098</strain>
    </source>
</reference>
<protein>
    <submittedName>
        <fullName evidence="3">AMP-binding protein</fullName>
    </submittedName>
</protein>
<feature type="domain" description="AMP-dependent synthetase/ligase" evidence="1">
    <location>
        <begin position="35"/>
        <end position="405"/>
    </location>
</feature>
<feature type="domain" description="AMP-binding enzyme C-terminal" evidence="2">
    <location>
        <begin position="459"/>
        <end position="529"/>
    </location>
</feature>
<comment type="caution">
    <text evidence="3">The sequence shown here is derived from an EMBL/GenBank/DDBJ whole genome shotgun (WGS) entry which is preliminary data.</text>
</comment>
<dbReference type="Gene3D" id="3.40.50.12780">
    <property type="entry name" value="N-terminal domain of ligase-like"/>
    <property type="match status" value="1"/>
</dbReference>